<evidence type="ECO:0000256" key="2">
    <source>
        <dbReference type="ARBA" id="ARBA00001947"/>
    </source>
</evidence>
<evidence type="ECO:0000256" key="3">
    <source>
        <dbReference type="ARBA" id="ARBA00004173"/>
    </source>
</evidence>
<dbReference type="Pfam" id="PF00675">
    <property type="entry name" value="Peptidase_M16"/>
    <property type="match status" value="1"/>
</dbReference>
<proteinExistence type="inferred from homology"/>
<dbReference type="PANTHER" id="PTHR11851">
    <property type="entry name" value="METALLOPROTEASE"/>
    <property type="match status" value="1"/>
</dbReference>
<feature type="domain" description="Peptidase M16 C-terminal" evidence="15">
    <location>
        <begin position="194"/>
        <end position="375"/>
    </location>
</feature>
<organism evidence="16 17">
    <name type="scientific">Phycomyces blakesleeanus (strain ATCC 8743b / DSM 1359 / FGSC 10004 / NBRC 33097 / NRRL 1555)</name>
    <dbReference type="NCBI Taxonomy" id="763407"/>
    <lineage>
        <taxon>Eukaryota</taxon>
        <taxon>Fungi</taxon>
        <taxon>Fungi incertae sedis</taxon>
        <taxon>Mucoromycota</taxon>
        <taxon>Mucoromycotina</taxon>
        <taxon>Mucoromycetes</taxon>
        <taxon>Mucorales</taxon>
        <taxon>Phycomycetaceae</taxon>
        <taxon>Phycomyces</taxon>
    </lineage>
</organism>
<dbReference type="GO" id="GO:0006627">
    <property type="term" value="P:protein processing involved in protein targeting to mitochondrion"/>
    <property type="evidence" value="ECO:0007669"/>
    <property type="project" value="TreeGrafter"/>
</dbReference>
<dbReference type="InterPro" id="IPR011765">
    <property type="entry name" value="Pept_M16_N"/>
</dbReference>
<evidence type="ECO:0000256" key="8">
    <source>
        <dbReference type="ARBA" id="ARBA00022801"/>
    </source>
</evidence>
<dbReference type="InterPro" id="IPR050361">
    <property type="entry name" value="MPP/UQCRC_Complex"/>
</dbReference>
<evidence type="ECO:0000256" key="11">
    <source>
        <dbReference type="ARBA" id="ARBA00023128"/>
    </source>
</evidence>
<dbReference type="InterPro" id="IPR011249">
    <property type="entry name" value="Metalloenz_LuxS/M16"/>
</dbReference>
<dbReference type="SUPFAM" id="SSF63411">
    <property type="entry name" value="LuxS/MPP-like metallohydrolase"/>
    <property type="match status" value="2"/>
</dbReference>
<dbReference type="OrthoDB" id="10251424at2759"/>
<evidence type="ECO:0000256" key="13">
    <source>
        <dbReference type="ARBA" id="ARBA00045757"/>
    </source>
</evidence>
<dbReference type="GO" id="GO:0005739">
    <property type="term" value="C:mitochondrion"/>
    <property type="evidence" value="ECO:0007669"/>
    <property type="project" value="UniProtKB-SubCell"/>
</dbReference>
<keyword evidence="17" id="KW-1185">Reference proteome</keyword>
<evidence type="ECO:0000256" key="6">
    <source>
        <dbReference type="ARBA" id="ARBA00022670"/>
    </source>
</evidence>
<evidence type="ECO:0000259" key="14">
    <source>
        <dbReference type="Pfam" id="PF00675"/>
    </source>
</evidence>
<evidence type="ECO:0000313" key="16">
    <source>
        <dbReference type="EMBL" id="OAD73009.1"/>
    </source>
</evidence>
<protein>
    <recommendedName>
        <fullName evidence="5">mitochondrial processing peptidase</fullName>
        <ecNumber evidence="5">3.4.24.64</ecNumber>
    </recommendedName>
    <alternativeName>
        <fullName evidence="12">Beta-MPP</fullName>
    </alternativeName>
</protein>
<keyword evidence="7" id="KW-0479">Metal-binding</keyword>
<comment type="similarity">
    <text evidence="4">Belongs to the peptidase M16 family.</text>
</comment>
<dbReference type="Proteomes" id="UP000077315">
    <property type="component" value="Unassembled WGS sequence"/>
</dbReference>
<evidence type="ECO:0000256" key="12">
    <source>
        <dbReference type="ARBA" id="ARBA00031018"/>
    </source>
</evidence>
<evidence type="ECO:0000256" key="9">
    <source>
        <dbReference type="ARBA" id="ARBA00022833"/>
    </source>
</evidence>
<evidence type="ECO:0000256" key="7">
    <source>
        <dbReference type="ARBA" id="ARBA00022723"/>
    </source>
</evidence>
<dbReference type="VEuPathDB" id="FungiDB:PHYBLDRAFT_134113"/>
<dbReference type="PANTHER" id="PTHR11851:SF149">
    <property type="entry name" value="GH01077P"/>
    <property type="match status" value="1"/>
</dbReference>
<comment type="catalytic activity">
    <reaction evidence="1">
        <text>Release of N-terminal transit peptides from precursor proteins imported into the mitochondrion, typically with Arg in position P2.</text>
        <dbReference type="EC" id="3.4.24.64"/>
    </reaction>
</comment>
<evidence type="ECO:0000313" key="17">
    <source>
        <dbReference type="Proteomes" id="UP000077315"/>
    </source>
</evidence>
<evidence type="ECO:0000256" key="5">
    <source>
        <dbReference type="ARBA" id="ARBA00012299"/>
    </source>
</evidence>
<evidence type="ECO:0000256" key="1">
    <source>
        <dbReference type="ARBA" id="ARBA00001098"/>
    </source>
</evidence>
<evidence type="ECO:0000256" key="4">
    <source>
        <dbReference type="ARBA" id="ARBA00007261"/>
    </source>
</evidence>
<evidence type="ECO:0000259" key="15">
    <source>
        <dbReference type="Pfam" id="PF05193"/>
    </source>
</evidence>
<dbReference type="AlphaFoldDB" id="A0A167MJG4"/>
<dbReference type="RefSeq" id="XP_018291049.1">
    <property type="nucleotide sequence ID" value="XM_018429620.1"/>
</dbReference>
<dbReference type="FunFam" id="3.30.830.10:FF:000001">
    <property type="entry name" value="Mitochondrial-processing peptidase subunit beta, mitochondrial"/>
    <property type="match status" value="1"/>
</dbReference>
<keyword evidence="10" id="KW-0482">Metalloprotease</keyword>
<keyword evidence="11" id="KW-0496">Mitochondrion</keyword>
<comment type="cofactor">
    <cofactor evidence="2">
        <name>Zn(2+)</name>
        <dbReference type="ChEBI" id="CHEBI:29105"/>
    </cofactor>
</comment>
<dbReference type="InParanoid" id="A0A167MJG4"/>
<dbReference type="Pfam" id="PF05193">
    <property type="entry name" value="Peptidase_M16_C"/>
    <property type="match status" value="1"/>
</dbReference>
<dbReference type="GO" id="GO:0004222">
    <property type="term" value="F:metalloendopeptidase activity"/>
    <property type="evidence" value="ECO:0007669"/>
    <property type="project" value="UniProtKB-EC"/>
</dbReference>
<comment type="function">
    <text evidence="13">Catalytic subunit of the essential mitochondrial processing protease (MPP), which cleaves the mitochondrial sequence off newly imported precursors proteins. Preferentially, cleaves after an arginine at position P2.</text>
</comment>
<dbReference type="GeneID" id="28990526"/>
<sequence length="460" mass="49436">MASRLLSNTFPVKASLTKQFVRPLATAAKQAVATRTTVLPNGLTVATEENSQAGAATVGVWIDAGSRSENVNGTASFLENAAVKLTHKEKKKSQASAFEKLGGILRSNTTRDQTFFAAKTLGANAAASVEIISNIIQTPVSSSAVAASRADVLKQLAEIDSNHEQVVFDHLYATAFQGSSLSRPTAGVPESVESVTAEELAAYQKTNYAADRMVLVGSGDISHEALVKLAEQHFGAINPGQAVESKKPYFTGSEIRLRDDLMPQARVAIAVEGAAALSEDYFNLLVMQAVIGSWDRTLGAAAHLSSRLSTIVNKNHLANSFASFTKGHKDTGLFGIYFESENREQIDDFVHFLQNEWVRLSTSVTAGEIERAKQQVKAGLLLNLDTTCSIAGDIGSQILTNGKRLTGDEIKSTINKITAADVRRTANKYLWDQEVAVVGLGPIEGLTDYNRVRGNMAYNR</sequence>
<name>A0A167MJG4_PHYB8</name>
<dbReference type="Gene3D" id="3.30.830.10">
    <property type="entry name" value="Metalloenzyme, LuxS/M16 peptidase-like"/>
    <property type="match status" value="2"/>
</dbReference>
<dbReference type="EMBL" id="KV440982">
    <property type="protein sequence ID" value="OAD73009.1"/>
    <property type="molecule type" value="Genomic_DNA"/>
</dbReference>
<dbReference type="STRING" id="763407.A0A167MJG4"/>
<dbReference type="EC" id="3.4.24.64" evidence="5"/>
<gene>
    <name evidence="16" type="primary">QCR1_2</name>
    <name evidence="16" type="ORF">PHYBLDRAFT_134113</name>
</gene>
<keyword evidence="9" id="KW-0862">Zinc</keyword>
<keyword evidence="8" id="KW-0378">Hydrolase</keyword>
<reference evidence="17" key="1">
    <citation type="submission" date="2015-06" db="EMBL/GenBank/DDBJ databases">
        <title>Expansion of signal transduction pathways in fungi by whole-genome duplication.</title>
        <authorList>
            <consortium name="DOE Joint Genome Institute"/>
            <person name="Corrochano L.M."/>
            <person name="Kuo A."/>
            <person name="Marcet-Houben M."/>
            <person name="Polaino S."/>
            <person name="Salamov A."/>
            <person name="Villalobos J.M."/>
            <person name="Alvarez M.I."/>
            <person name="Avalos J."/>
            <person name="Benito E.P."/>
            <person name="Benoit I."/>
            <person name="Burger G."/>
            <person name="Camino L.P."/>
            <person name="Canovas D."/>
            <person name="Cerda-Olmedo E."/>
            <person name="Cheng J.-F."/>
            <person name="Dominguez A."/>
            <person name="Elias M."/>
            <person name="Eslava A.P."/>
            <person name="Glaser F."/>
            <person name="Grimwood J."/>
            <person name="Gutierrez G."/>
            <person name="Heitman J."/>
            <person name="Henrissat B."/>
            <person name="Iturriaga E.A."/>
            <person name="Lang B.F."/>
            <person name="Lavin J.L."/>
            <person name="Lee S."/>
            <person name="Li W."/>
            <person name="Lindquist E."/>
            <person name="Lopez-Garcia S."/>
            <person name="Luque E.M."/>
            <person name="Marcos A.T."/>
            <person name="Martin J."/>
            <person name="McCluskey K."/>
            <person name="Medina H.R."/>
            <person name="Miralles-Duran A."/>
            <person name="Miyazaki A."/>
            <person name="Munoz-Torres E."/>
            <person name="Oguiza J.A."/>
            <person name="Ohm R."/>
            <person name="Olmedo M."/>
            <person name="Orejas M."/>
            <person name="Ortiz-Castellanos L."/>
            <person name="Pisabarro A.G."/>
            <person name="Rodriguez-Romero J."/>
            <person name="Ruiz-Herrera J."/>
            <person name="Ruiz-Vazquez R."/>
            <person name="Sanz C."/>
            <person name="Schackwitz W."/>
            <person name="Schmutz J."/>
            <person name="Shahriari M."/>
            <person name="Shelest E."/>
            <person name="Silva-Franco F."/>
            <person name="Soanes D."/>
            <person name="Syed K."/>
            <person name="Tagua V.G."/>
            <person name="Talbot N.J."/>
            <person name="Thon M."/>
            <person name="De vries R.P."/>
            <person name="Wiebenga A."/>
            <person name="Yadav J.S."/>
            <person name="Braun E.L."/>
            <person name="Baker S."/>
            <person name="Garre V."/>
            <person name="Horwitz B."/>
            <person name="Torres-Martinez S."/>
            <person name="Idnurm A."/>
            <person name="Herrera-Estrella A."/>
            <person name="Gabaldon T."/>
            <person name="Grigoriev I.V."/>
        </authorList>
    </citation>
    <scope>NUCLEOTIDE SEQUENCE [LARGE SCALE GENOMIC DNA]</scope>
    <source>
        <strain evidence="17">NRRL 1555(-)</strain>
    </source>
</reference>
<feature type="domain" description="Peptidase M16 N-terminal" evidence="14">
    <location>
        <begin position="45"/>
        <end position="186"/>
    </location>
</feature>
<dbReference type="InterPro" id="IPR007863">
    <property type="entry name" value="Peptidase_M16_C"/>
</dbReference>
<evidence type="ECO:0000256" key="10">
    <source>
        <dbReference type="ARBA" id="ARBA00023049"/>
    </source>
</evidence>
<keyword evidence="6" id="KW-0645">Protease</keyword>
<comment type="subcellular location">
    <subcellularLocation>
        <location evidence="3">Mitochondrion</location>
    </subcellularLocation>
</comment>
<accession>A0A167MJG4</accession>
<dbReference type="GO" id="GO:0046872">
    <property type="term" value="F:metal ion binding"/>
    <property type="evidence" value="ECO:0007669"/>
    <property type="project" value="UniProtKB-KW"/>
</dbReference>